<dbReference type="Proteomes" id="UP001302602">
    <property type="component" value="Unassembled WGS sequence"/>
</dbReference>
<gene>
    <name evidence="1" type="ORF">N657DRAFT_649732</name>
</gene>
<dbReference type="GeneID" id="87830557"/>
<name>A0AAN6TSM8_9PEZI</name>
<proteinExistence type="predicted"/>
<accession>A0AAN6TSM8</accession>
<dbReference type="AlphaFoldDB" id="A0AAN6TSM8"/>
<dbReference type="RefSeq" id="XP_062643725.1">
    <property type="nucleotide sequence ID" value="XM_062793788.1"/>
</dbReference>
<organism evidence="1 2">
    <name type="scientific">Parathielavia appendiculata</name>
    <dbReference type="NCBI Taxonomy" id="2587402"/>
    <lineage>
        <taxon>Eukaryota</taxon>
        <taxon>Fungi</taxon>
        <taxon>Dikarya</taxon>
        <taxon>Ascomycota</taxon>
        <taxon>Pezizomycotina</taxon>
        <taxon>Sordariomycetes</taxon>
        <taxon>Sordariomycetidae</taxon>
        <taxon>Sordariales</taxon>
        <taxon>Chaetomiaceae</taxon>
        <taxon>Parathielavia</taxon>
    </lineage>
</organism>
<reference evidence="1" key="2">
    <citation type="submission" date="2023-05" db="EMBL/GenBank/DDBJ databases">
        <authorList>
            <consortium name="Lawrence Berkeley National Laboratory"/>
            <person name="Steindorff A."/>
            <person name="Hensen N."/>
            <person name="Bonometti L."/>
            <person name="Westerberg I."/>
            <person name="Brannstrom I.O."/>
            <person name="Guillou S."/>
            <person name="Cros-Aarteil S."/>
            <person name="Calhoun S."/>
            <person name="Haridas S."/>
            <person name="Kuo A."/>
            <person name="Mondo S."/>
            <person name="Pangilinan J."/>
            <person name="Riley R."/>
            <person name="Labutti K."/>
            <person name="Andreopoulos B."/>
            <person name="Lipzen A."/>
            <person name="Chen C."/>
            <person name="Yanf M."/>
            <person name="Daum C."/>
            <person name="Ng V."/>
            <person name="Clum A."/>
            <person name="Ohm R."/>
            <person name="Martin F."/>
            <person name="Silar P."/>
            <person name="Natvig D."/>
            <person name="Lalanne C."/>
            <person name="Gautier V."/>
            <person name="Ament-Velasquez S.L."/>
            <person name="Kruys A."/>
            <person name="Hutchinson M.I."/>
            <person name="Powell A.J."/>
            <person name="Barry K."/>
            <person name="Miller A.N."/>
            <person name="Grigoriev I.V."/>
            <person name="Debuchy R."/>
            <person name="Gladieux P."/>
            <person name="Thoren M.H."/>
            <person name="Johannesson H."/>
        </authorList>
    </citation>
    <scope>NUCLEOTIDE SEQUENCE</scope>
    <source>
        <strain evidence="1">CBS 731.68</strain>
    </source>
</reference>
<sequence>MLARSVLALEAGSALAVHIHVTIRLLTTVWREGLTFQDHSQYTLHPGTMAQIGSGTLVLYRPPSPSSYRTELLRCNRHASEVVPLEPVIEDDPREHLTRLASLGGVVQLTRPPDTQKNRKCFRCWAKKYKVGCPVAYLSAYVG</sequence>
<dbReference type="EMBL" id="MU853243">
    <property type="protein sequence ID" value="KAK4119952.1"/>
    <property type="molecule type" value="Genomic_DNA"/>
</dbReference>
<reference evidence="1" key="1">
    <citation type="journal article" date="2023" name="Mol. Phylogenet. Evol.">
        <title>Genome-scale phylogeny and comparative genomics of the fungal order Sordariales.</title>
        <authorList>
            <person name="Hensen N."/>
            <person name="Bonometti L."/>
            <person name="Westerberg I."/>
            <person name="Brannstrom I.O."/>
            <person name="Guillou S."/>
            <person name="Cros-Aarteil S."/>
            <person name="Calhoun S."/>
            <person name="Haridas S."/>
            <person name="Kuo A."/>
            <person name="Mondo S."/>
            <person name="Pangilinan J."/>
            <person name="Riley R."/>
            <person name="LaButti K."/>
            <person name="Andreopoulos B."/>
            <person name="Lipzen A."/>
            <person name="Chen C."/>
            <person name="Yan M."/>
            <person name="Daum C."/>
            <person name="Ng V."/>
            <person name="Clum A."/>
            <person name="Steindorff A."/>
            <person name="Ohm R.A."/>
            <person name="Martin F."/>
            <person name="Silar P."/>
            <person name="Natvig D.O."/>
            <person name="Lalanne C."/>
            <person name="Gautier V."/>
            <person name="Ament-Velasquez S.L."/>
            <person name="Kruys A."/>
            <person name="Hutchinson M.I."/>
            <person name="Powell A.J."/>
            <person name="Barry K."/>
            <person name="Miller A.N."/>
            <person name="Grigoriev I.V."/>
            <person name="Debuchy R."/>
            <person name="Gladieux P."/>
            <person name="Hiltunen Thoren M."/>
            <person name="Johannesson H."/>
        </authorList>
    </citation>
    <scope>NUCLEOTIDE SEQUENCE</scope>
    <source>
        <strain evidence="1">CBS 731.68</strain>
    </source>
</reference>
<evidence type="ECO:0000313" key="2">
    <source>
        <dbReference type="Proteomes" id="UP001302602"/>
    </source>
</evidence>
<keyword evidence="2" id="KW-1185">Reference proteome</keyword>
<protein>
    <submittedName>
        <fullName evidence="1">Uncharacterized protein</fullName>
    </submittedName>
</protein>
<evidence type="ECO:0000313" key="1">
    <source>
        <dbReference type="EMBL" id="KAK4119952.1"/>
    </source>
</evidence>
<comment type="caution">
    <text evidence="1">The sequence shown here is derived from an EMBL/GenBank/DDBJ whole genome shotgun (WGS) entry which is preliminary data.</text>
</comment>